<dbReference type="Proteomes" id="UP000239614">
    <property type="component" value="Unassembled WGS sequence"/>
</dbReference>
<keyword evidence="1" id="KW-1133">Transmembrane helix</keyword>
<dbReference type="AlphaFoldDB" id="A0A2T0AZX4"/>
<dbReference type="EMBL" id="PVXN01000005">
    <property type="protein sequence ID" value="PRR76618.1"/>
    <property type="molecule type" value="Genomic_DNA"/>
</dbReference>
<keyword evidence="4" id="KW-1185">Reference proteome</keyword>
<reference evidence="3 4" key="1">
    <citation type="submission" date="2018-03" db="EMBL/GenBank/DDBJ databases">
        <title>Genome sequence of Clostridium thermopalmarium DSM 5974.</title>
        <authorList>
            <person name="Poehlein A."/>
            <person name="Daniel R."/>
        </authorList>
    </citation>
    <scope>NUCLEOTIDE SEQUENCE [LARGE SCALE GENOMIC DNA]</scope>
    <source>
        <strain evidence="3 4">DSM 5974</strain>
    </source>
</reference>
<sequence>MFCGGLSPFGFGSSSIGFVGMFFSMIFNLLIFIGLIALAVKLFKSNPIKLNNTNKTMAILDERFAKGEINEEEYLKRKTILQQKN</sequence>
<dbReference type="OrthoDB" id="5461404at2"/>
<feature type="domain" description="SHOCT" evidence="2">
    <location>
        <begin position="57"/>
        <end position="81"/>
    </location>
</feature>
<feature type="transmembrane region" description="Helical" evidence="1">
    <location>
        <begin position="16"/>
        <end position="40"/>
    </location>
</feature>
<evidence type="ECO:0000313" key="3">
    <source>
        <dbReference type="EMBL" id="PRR76618.1"/>
    </source>
</evidence>
<accession>A0A2T0AZX4</accession>
<comment type="caution">
    <text evidence="3">The sequence shown here is derived from an EMBL/GenBank/DDBJ whole genome shotgun (WGS) entry which is preliminary data.</text>
</comment>
<keyword evidence="1" id="KW-0812">Transmembrane</keyword>
<evidence type="ECO:0000256" key="1">
    <source>
        <dbReference type="SAM" id="Phobius"/>
    </source>
</evidence>
<name>A0A2T0AZX4_9CLOT</name>
<proteinExistence type="predicted"/>
<evidence type="ECO:0000259" key="2">
    <source>
        <dbReference type="Pfam" id="PF09851"/>
    </source>
</evidence>
<protein>
    <recommendedName>
        <fullName evidence="2">SHOCT domain-containing protein</fullName>
    </recommendedName>
</protein>
<dbReference type="InterPro" id="IPR018649">
    <property type="entry name" value="SHOCT"/>
</dbReference>
<evidence type="ECO:0000313" key="4">
    <source>
        <dbReference type="Proteomes" id="UP000239614"/>
    </source>
</evidence>
<dbReference type="RefSeq" id="WP_106023953.1">
    <property type="nucleotide sequence ID" value="NZ_PVXN01000005.1"/>
</dbReference>
<keyword evidence="1" id="KW-0472">Membrane</keyword>
<gene>
    <name evidence="3" type="ORF">CPAL_02890</name>
</gene>
<dbReference type="Pfam" id="PF09851">
    <property type="entry name" value="SHOCT"/>
    <property type="match status" value="1"/>
</dbReference>
<organism evidence="3 4">
    <name type="scientific">Clostridium thermopalmarium DSM 5974</name>
    <dbReference type="NCBI Taxonomy" id="1121340"/>
    <lineage>
        <taxon>Bacteria</taxon>
        <taxon>Bacillati</taxon>
        <taxon>Bacillota</taxon>
        <taxon>Clostridia</taxon>
        <taxon>Eubacteriales</taxon>
        <taxon>Clostridiaceae</taxon>
        <taxon>Clostridium</taxon>
    </lineage>
</organism>